<evidence type="ECO:0000313" key="2">
    <source>
        <dbReference type="EMBL" id="WXB02614.1"/>
    </source>
</evidence>
<sequence length="96" mass="10732">MNSERNLPVYLHYEEDGTVSARCPLMPDIQCRSATRALALGTMMQLLRRAPKTTPEHAQKYEIVFLAVVASSDNHSSRPRRAVSGAPGRARRYAHP</sequence>
<evidence type="ECO:0000313" key="3">
    <source>
        <dbReference type="Proteomes" id="UP001374803"/>
    </source>
</evidence>
<keyword evidence="3" id="KW-1185">Reference proteome</keyword>
<name>A0ABZ2KVA4_9BACT</name>
<feature type="region of interest" description="Disordered" evidence="1">
    <location>
        <begin position="72"/>
        <end position="96"/>
    </location>
</feature>
<dbReference type="Proteomes" id="UP001374803">
    <property type="component" value="Chromosome"/>
</dbReference>
<dbReference type="RefSeq" id="WP_394832242.1">
    <property type="nucleotide sequence ID" value="NZ_CP089929.1"/>
</dbReference>
<dbReference type="EMBL" id="CP089983">
    <property type="protein sequence ID" value="WXB02614.1"/>
    <property type="molecule type" value="Genomic_DNA"/>
</dbReference>
<gene>
    <name evidence="2" type="ORF">LVJ94_37575</name>
</gene>
<evidence type="ECO:0000256" key="1">
    <source>
        <dbReference type="SAM" id="MobiDB-lite"/>
    </source>
</evidence>
<protein>
    <submittedName>
        <fullName evidence="2">Uncharacterized protein</fullName>
    </submittedName>
</protein>
<proteinExistence type="predicted"/>
<reference evidence="2" key="1">
    <citation type="submission" date="2021-12" db="EMBL/GenBank/DDBJ databases">
        <title>Discovery of the Pendulisporaceae a myxobacterial family with distinct sporulation behavior and unique specialized metabolism.</title>
        <authorList>
            <person name="Garcia R."/>
            <person name="Popoff A."/>
            <person name="Bader C.D."/>
            <person name="Loehr J."/>
            <person name="Walesch S."/>
            <person name="Walt C."/>
            <person name="Boldt J."/>
            <person name="Bunk B."/>
            <person name="Haeckl F.J.F.P.J."/>
            <person name="Gunesch A.P."/>
            <person name="Birkelbach J."/>
            <person name="Nuebel U."/>
            <person name="Pietschmann T."/>
            <person name="Bach T."/>
            <person name="Mueller R."/>
        </authorList>
    </citation>
    <scope>NUCLEOTIDE SEQUENCE</scope>
    <source>
        <strain evidence="2">MSr11367</strain>
    </source>
</reference>
<accession>A0ABZ2KVA4</accession>
<organism evidence="2 3">
    <name type="scientific">Pendulispora rubella</name>
    <dbReference type="NCBI Taxonomy" id="2741070"/>
    <lineage>
        <taxon>Bacteria</taxon>
        <taxon>Pseudomonadati</taxon>
        <taxon>Myxococcota</taxon>
        <taxon>Myxococcia</taxon>
        <taxon>Myxococcales</taxon>
        <taxon>Sorangiineae</taxon>
        <taxon>Pendulisporaceae</taxon>
        <taxon>Pendulispora</taxon>
    </lineage>
</organism>